<sequence>MGIRSLLRNAFGRSKAAREESNEAASGTRTPEAATIPEAREEATPEPAAPRAPAVPTARTAPSLPTQAKTPDATPKDSASDLVSQAFDNPKTPERGEVEPKVEPKVESEGAATGEAEPEVAAKAEAVVEAEPVAEAEAESQVVAKGEAKPEVAAKAEAEPEAAAKVEAEAAAEPKVDTKPKVDAEPKVDVKPEPAAKAKTELAPEPEPEPEAKAEAEAAPTATSPKPETAPQPETAPEPPTTPTTSSTPTSPTPLAKIESQAPGLVSLYKAARVSLEKQGLATQRAAVYLVLDRSGSMRNYYKDGTVQHLAEQALGLSANLDDDGTVPVVFFSTDVDGTAELDLASYEGRIEELHAGLGHMGRTNYHWAINAVIEHYEKSGATDPAFVIFQTDGAPTSKPAAEKALCEAAKLPIFWQFVGFGDPDAKGFDFLRKLDELAVPEKRVIDNAGFFHAGRDPRSLADADLYQQLMTEFPTWLTEARKSGILPD</sequence>
<dbReference type="PANTHER" id="PTHR34403">
    <property type="entry name" value="TOL-PAL SYSTEM PROTEIN TOLA"/>
    <property type="match status" value="1"/>
</dbReference>
<feature type="region of interest" description="Disordered" evidence="1">
    <location>
        <begin position="1"/>
        <end position="257"/>
    </location>
</feature>
<evidence type="ECO:0000313" key="4">
    <source>
        <dbReference type="Proteomes" id="UP000829494"/>
    </source>
</evidence>
<dbReference type="CDD" id="cd00198">
    <property type="entry name" value="vWFA"/>
    <property type="match status" value="1"/>
</dbReference>
<dbReference type="InterPro" id="IPR050972">
    <property type="entry name" value="SDr-like"/>
</dbReference>
<dbReference type="EMBL" id="CP094298">
    <property type="protein sequence ID" value="UNZ04504.1"/>
    <property type="molecule type" value="Genomic_DNA"/>
</dbReference>
<accession>A0ABY3Z3F5</accession>
<dbReference type="SUPFAM" id="SSF53300">
    <property type="entry name" value="vWA-like"/>
    <property type="match status" value="1"/>
</dbReference>
<feature type="compositionally biased region" description="Low complexity" evidence="1">
    <location>
        <begin position="119"/>
        <end position="131"/>
    </location>
</feature>
<protein>
    <submittedName>
        <fullName evidence="3">von Willebrand factor type A domain protein</fullName>
    </submittedName>
</protein>
<feature type="compositionally biased region" description="Pro residues" evidence="1">
    <location>
        <begin position="228"/>
        <end position="242"/>
    </location>
</feature>
<dbReference type="RefSeq" id="WP_003980390.1">
    <property type="nucleotide sequence ID" value="NZ_CP043497.1"/>
</dbReference>
<feature type="compositionally biased region" description="Basic and acidic residues" evidence="1">
    <location>
        <begin position="91"/>
        <end position="108"/>
    </location>
</feature>
<dbReference type="InterPro" id="IPR019303">
    <property type="entry name" value="vWA_TerF_C"/>
</dbReference>
<name>A0ABY3Z3F5_STRRM</name>
<dbReference type="SMART" id="SM00327">
    <property type="entry name" value="VWA"/>
    <property type="match status" value="1"/>
</dbReference>
<organism evidence="3 4">
    <name type="scientific">Streptomyces rimosus subsp. rimosus</name>
    <dbReference type="NCBI Taxonomy" id="132474"/>
    <lineage>
        <taxon>Bacteria</taxon>
        <taxon>Bacillati</taxon>
        <taxon>Actinomycetota</taxon>
        <taxon>Actinomycetes</taxon>
        <taxon>Kitasatosporales</taxon>
        <taxon>Streptomycetaceae</taxon>
        <taxon>Streptomyces</taxon>
    </lineage>
</organism>
<dbReference type="PROSITE" id="PS50234">
    <property type="entry name" value="VWFA"/>
    <property type="match status" value="1"/>
</dbReference>
<gene>
    <name evidence="3" type="ORF">SRIMR7_20300</name>
</gene>
<dbReference type="PANTHER" id="PTHR34403:SF8">
    <property type="entry name" value="TOL-PAL SYSTEM PROTEIN TOLA"/>
    <property type="match status" value="1"/>
</dbReference>
<feature type="compositionally biased region" description="Low complexity" evidence="1">
    <location>
        <begin position="243"/>
        <end position="254"/>
    </location>
</feature>
<reference evidence="3 4" key="1">
    <citation type="submission" date="2022-03" db="EMBL/GenBank/DDBJ databases">
        <title>Complete genome of Streptomyces rimosus ssp. rimosus R7 (=ATCC 10970).</title>
        <authorList>
            <person name="Beganovic S."/>
            <person name="Ruckert C."/>
            <person name="Busche T."/>
            <person name="Kalinowski J."/>
            <person name="Wittmann C."/>
        </authorList>
    </citation>
    <scope>NUCLEOTIDE SEQUENCE [LARGE SCALE GENOMIC DNA]</scope>
    <source>
        <strain evidence="3 4">R7</strain>
    </source>
</reference>
<evidence type="ECO:0000259" key="2">
    <source>
        <dbReference type="PROSITE" id="PS50234"/>
    </source>
</evidence>
<keyword evidence="4" id="KW-1185">Reference proteome</keyword>
<feature type="compositionally biased region" description="Basic and acidic residues" evidence="1">
    <location>
        <begin position="146"/>
        <end position="202"/>
    </location>
</feature>
<proteinExistence type="predicted"/>
<feature type="compositionally biased region" description="Low complexity" evidence="1">
    <location>
        <begin position="45"/>
        <end position="62"/>
    </location>
</feature>
<dbReference type="InterPro" id="IPR036465">
    <property type="entry name" value="vWFA_dom_sf"/>
</dbReference>
<dbReference type="InterPro" id="IPR002035">
    <property type="entry name" value="VWF_A"/>
</dbReference>
<feature type="domain" description="VWFA" evidence="2">
    <location>
        <begin position="287"/>
        <end position="470"/>
    </location>
</feature>
<feature type="compositionally biased region" description="Low complexity" evidence="1">
    <location>
        <begin position="217"/>
        <end position="227"/>
    </location>
</feature>
<dbReference type="Gene3D" id="3.40.50.410">
    <property type="entry name" value="von Willebrand factor, type A domain"/>
    <property type="match status" value="1"/>
</dbReference>
<dbReference type="Proteomes" id="UP000829494">
    <property type="component" value="Chromosome"/>
</dbReference>
<evidence type="ECO:0000313" key="3">
    <source>
        <dbReference type="EMBL" id="UNZ04504.1"/>
    </source>
</evidence>
<dbReference type="GeneID" id="66856395"/>
<dbReference type="Pfam" id="PF10138">
    <property type="entry name" value="vWA-TerF-like"/>
    <property type="match status" value="1"/>
</dbReference>
<evidence type="ECO:0000256" key="1">
    <source>
        <dbReference type="SAM" id="MobiDB-lite"/>
    </source>
</evidence>